<reference evidence="1 2" key="1">
    <citation type="submission" date="2019-12" db="EMBL/GenBank/DDBJ databases">
        <authorList>
            <person name="Floudas D."/>
            <person name="Bentzer J."/>
            <person name="Ahren D."/>
            <person name="Johansson T."/>
            <person name="Persson P."/>
            <person name="Tunlid A."/>
        </authorList>
    </citation>
    <scope>NUCLEOTIDE SEQUENCE [LARGE SCALE GENOMIC DNA]</scope>
    <source>
        <strain evidence="1 2">CBS 102.39</strain>
    </source>
</reference>
<sequence>MSETVPDLASISSYPLVHLPNLKYLVVQGPPENCLALVDRIQRPSTCLVSAKAVNFDDSHVTQDLEAIGEQLFTQTFLRTLEPTYPTKLTWLFISLSYDSVTLADKHCFPTIRGTMPRFCPIICIAGSYLFFSPLSSDYVPGGGIHLIEFLFQTEIMQDVTTLRLQAPQLMYPDELRLLFWHSDTVRILELDSADTLVGLCKQGNSSYSLSFLNLEILSVLLYSRYAPAFEGEDDHPVDNGSDYVDPIVSFLRPRKIKILRAYTVFLSYWRRVFTEDARMTEALRATKLKLLPIDYEEDNNLFWDSEESMSDGEYAEGDD</sequence>
<comment type="caution">
    <text evidence="1">The sequence shown here is derived from an EMBL/GenBank/DDBJ whole genome shotgun (WGS) entry which is preliminary data.</text>
</comment>
<name>A0A8H4R306_9AGAR</name>
<keyword evidence="2" id="KW-1185">Reference proteome</keyword>
<proteinExistence type="predicted"/>
<gene>
    <name evidence="1" type="ORF">D9613_009436</name>
</gene>
<protein>
    <submittedName>
        <fullName evidence="1">Uncharacterized protein</fullName>
    </submittedName>
</protein>
<accession>A0A8H4R306</accession>
<dbReference type="AlphaFoldDB" id="A0A8H4R306"/>
<evidence type="ECO:0000313" key="2">
    <source>
        <dbReference type="Proteomes" id="UP000521872"/>
    </source>
</evidence>
<organism evidence="1 2">
    <name type="scientific">Agrocybe pediades</name>
    <dbReference type="NCBI Taxonomy" id="84607"/>
    <lineage>
        <taxon>Eukaryota</taxon>
        <taxon>Fungi</taxon>
        <taxon>Dikarya</taxon>
        <taxon>Basidiomycota</taxon>
        <taxon>Agaricomycotina</taxon>
        <taxon>Agaricomycetes</taxon>
        <taxon>Agaricomycetidae</taxon>
        <taxon>Agaricales</taxon>
        <taxon>Agaricineae</taxon>
        <taxon>Strophariaceae</taxon>
        <taxon>Agrocybe</taxon>
    </lineage>
</organism>
<dbReference type="EMBL" id="JAACJL010000002">
    <property type="protein sequence ID" value="KAF4622505.1"/>
    <property type="molecule type" value="Genomic_DNA"/>
</dbReference>
<dbReference type="Proteomes" id="UP000521872">
    <property type="component" value="Unassembled WGS sequence"/>
</dbReference>
<evidence type="ECO:0000313" key="1">
    <source>
        <dbReference type="EMBL" id="KAF4622505.1"/>
    </source>
</evidence>